<dbReference type="Proteomes" id="UP000886740">
    <property type="component" value="Unassembled WGS sequence"/>
</dbReference>
<dbReference type="PANTHER" id="PTHR46233:SF3">
    <property type="entry name" value="HYDROXYACYLGLUTATHIONE HYDROLASE GLOC"/>
    <property type="match status" value="1"/>
</dbReference>
<evidence type="ECO:0000256" key="1">
    <source>
        <dbReference type="ARBA" id="ARBA00001947"/>
    </source>
</evidence>
<dbReference type="PANTHER" id="PTHR46233">
    <property type="entry name" value="HYDROXYACYLGLUTATHIONE HYDROLASE GLOC"/>
    <property type="match status" value="1"/>
</dbReference>
<dbReference type="InterPro" id="IPR001279">
    <property type="entry name" value="Metallo-B-lactamas"/>
</dbReference>
<protein>
    <submittedName>
        <fullName evidence="6">MBL fold metallo-hydrolase</fullName>
    </submittedName>
</protein>
<organism evidence="6 7">
    <name type="scientific">Candidatus Parabacteroides intestinipullorum</name>
    <dbReference type="NCBI Taxonomy" id="2838723"/>
    <lineage>
        <taxon>Bacteria</taxon>
        <taxon>Pseudomonadati</taxon>
        <taxon>Bacteroidota</taxon>
        <taxon>Bacteroidia</taxon>
        <taxon>Bacteroidales</taxon>
        <taxon>Tannerellaceae</taxon>
        <taxon>Parabacteroides</taxon>
    </lineage>
</organism>
<evidence type="ECO:0000259" key="5">
    <source>
        <dbReference type="SMART" id="SM00849"/>
    </source>
</evidence>
<dbReference type="SMART" id="SM00849">
    <property type="entry name" value="Lactamase_B"/>
    <property type="match status" value="1"/>
</dbReference>
<evidence type="ECO:0000256" key="2">
    <source>
        <dbReference type="ARBA" id="ARBA00022723"/>
    </source>
</evidence>
<dbReference type="Gene3D" id="3.60.15.10">
    <property type="entry name" value="Ribonuclease Z/Hydroxyacylglutathione hydrolase-like"/>
    <property type="match status" value="1"/>
</dbReference>
<comment type="caution">
    <text evidence="6">The sequence shown here is derived from an EMBL/GenBank/DDBJ whole genome shotgun (WGS) entry which is preliminary data.</text>
</comment>
<dbReference type="GO" id="GO:0046872">
    <property type="term" value="F:metal ion binding"/>
    <property type="evidence" value="ECO:0007669"/>
    <property type="project" value="UniProtKB-KW"/>
</dbReference>
<name>A0A9D1X645_9BACT</name>
<keyword evidence="4" id="KW-0862">Zinc</keyword>
<dbReference type="CDD" id="cd06262">
    <property type="entry name" value="metallo-hydrolase-like_MBL-fold"/>
    <property type="match status" value="1"/>
</dbReference>
<proteinExistence type="predicted"/>
<dbReference type="InterPro" id="IPR036866">
    <property type="entry name" value="RibonucZ/Hydroxyglut_hydro"/>
</dbReference>
<reference evidence="6" key="1">
    <citation type="journal article" date="2021" name="PeerJ">
        <title>Extensive microbial diversity within the chicken gut microbiome revealed by metagenomics and culture.</title>
        <authorList>
            <person name="Gilroy R."/>
            <person name="Ravi A."/>
            <person name="Getino M."/>
            <person name="Pursley I."/>
            <person name="Horton D.L."/>
            <person name="Alikhan N.F."/>
            <person name="Baker D."/>
            <person name="Gharbi K."/>
            <person name="Hall N."/>
            <person name="Watson M."/>
            <person name="Adriaenssens E.M."/>
            <person name="Foster-Nyarko E."/>
            <person name="Jarju S."/>
            <person name="Secka A."/>
            <person name="Antonio M."/>
            <person name="Oren A."/>
            <person name="Chaudhuri R.R."/>
            <person name="La Ragione R."/>
            <person name="Hildebrand F."/>
            <person name="Pallen M.J."/>
        </authorList>
    </citation>
    <scope>NUCLEOTIDE SEQUENCE</scope>
    <source>
        <strain evidence="6">ChiGjej6B6-14162</strain>
    </source>
</reference>
<evidence type="ECO:0000256" key="3">
    <source>
        <dbReference type="ARBA" id="ARBA00022801"/>
    </source>
</evidence>
<gene>
    <name evidence="6" type="ORF">H9977_00615</name>
</gene>
<comment type="cofactor">
    <cofactor evidence="1">
        <name>Zn(2+)</name>
        <dbReference type="ChEBI" id="CHEBI:29105"/>
    </cofactor>
</comment>
<dbReference type="Pfam" id="PF00753">
    <property type="entry name" value="Lactamase_B"/>
    <property type="match status" value="1"/>
</dbReference>
<dbReference type="InterPro" id="IPR051453">
    <property type="entry name" value="MBL_Glyoxalase_II"/>
</dbReference>
<dbReference type="SUPFAM" id="SSF56281">
    <property type="entry name" value="Metallo-hydrolase/oxidoreductase"/>
    <property type="match status" value="1"/>
</dbReference>
<feature type="domain" description="Metallo-beta-lactamase" evidence="5">
    <location>
        <begin position="13"/>
        <end position="196"/>
    </location>
</feature>
<accession>A0A9D1X645</accession>
<dbReference type="AlphaFoldDB" id="A0A9D1X645"/>
<sequence>MISIKSFEVNYFSENTYLLYDETKEAVIIDCGCVRPDEQNEIRDFITANGLTLKHNLCTHLHLDHIFGNDFIFREYGLKPEAHKADVEMLPPASQQAKMFGLHDRVVDTEIGHFLANGEIITFGKSELLVISVPGHSPGGLAFYSKKNGFVVCGDSLFAGSIGRTDLWGGNQEILIAAIHDKLLALPDETVVYPGHGPETRIIDEQLENPYL</sequence>
<dbReference type="EMBL" id="DXEL01000005">
    <property type="protein sequence ID" value="HIX73548.1"/>
    <property type="molecule type" value="Genomic_DNA"/>
</dbReference>
<keyword evidence="2" id="KW-0479">Metal-binding</keyword>
<keyword evidence="3" id="KW-0378">Hydrolase</keyword>
<evidence type="ECO:0000256" key="4">
    <source>
        <dbReference type="ARBA" id="ARBA00022833"/>
    </source>
</evidence>
<reference evidence="6" key="2">
    <citation type="submission" date="2021-04" db="EMBL/GenBank/DDBJ databases">
        <authorList>
            <person name="Gilroy R."/>
        </authorList>
    </citation>
    <scope>NUCLEOTIDE SEQUENCE</scope>
    <source>
        <strain evidence="6">ChiGjej6B6-14162</strain>
    </source>
</reference>
<evidence type="ECO:0000313" key="7">
    <source>
        <dbReference type="Proteomes" id="UP000886740"/>
    </source>
</evidence>
<evidence type="ECO:0000313" key="6">
    <source>
        <dbReference type="EMBL" id="HIX73548.1"/>
    </source>
</evidence>
<dbReference type="GO" id="GO:0016787">
    <property type="term" value="F:hydrolase activity"/>
    <property type="evidence" value="ECO:0007669"/>
    <property type="project" value="UniProtKB-KW"/>
</dbReference>